<proteinExistence type="predicted"/>
<reference evidence="2 3" key="1">
    <citation type="submission" date="2021-02" db="EMBL/GenBank/DDBJ databases">
        <title>De Novo genome assembly of isolated myxobacteria.</title>
        <authorList>
            <person name="Stevens D.C."/>
        </authorList>
    </citation>
    <scope>NUCLEOTIDE SEQUENCE [LARGE SCALE GENOMIC DNA]</scope>
    <source>
        <strain evidence="3">SCPEA02</strain>
    </source>
</reference>
<evidence type="ECO:0000256" key="1">
    <source>
        <dbReference type="SAM" id="MobiDB-lite"/>
    </source>
</evidence>
<feature type="region of interest" description="Disordered" evidence="1">
    <location>
        <begin position="20"/>
        <end position="44"/>
    </location>
</feature>
<protein>
    <recommendedName>
        <fullName evidence="4">Lipoprotein</fullName>
    </recommendedName>
</protein>
<name>A0ABX7NKP5_9BACT</name>
<dbReference type="EMBL" id="CP071090">
    <property type="protein sequence ID" value="QSQ19011.1"/>
    <property type="molecule type" value="Genomic_DNA"/>
</dbReference>
<gene>
    <name evidence="2" type="ORF">JY651_27075</name>
</gene>
<sequence>MRRIGSVLLAVSMFAGCGGGVSEPSTEPSQSPAVEQQQSPLTATDVDVPPECQGILTFANTASFATLDAYLPSDVVTRLVAQRATIPFASVAQLSAVQGMGEARLKQLEGGARALSYINASCVGIFDELALSADDAAAIVSLVNTIADSELHDVLPDAWNGAANLLGTRPFTSVQAISNTAGIGPVSLRNIRNSATLSRPFEALVAAVNGSQGGHGGAYLARHFDWWQVVVGRDYRMHSLECFGLEPSSVPSGATVRPYLADAAEVRSEVRGVVGISNQYGGIPSSVVSAGLANLDMLTEGRQFKGCYFSYQPDPWSSHSVAIFVDTVNGFSVLTGTYWSE</sequence>
<dbReference type="PROSITE" id="PS51257">
    <property type="entry name" value="PROKAR_LIPOPROTEIN"/>
    <property type="match status" value="1"/>
</dbReference>
<evidence type="ECO:0000313" key="3">
    <source>
        <dbReference type="Proteomes" id="UP000662747"/>
    </source>
</evidence>
<dbReference type="Proteomes" id="UP000662747">
    <property type="component" value="Chromosome"/>
</dbReference>
<keyword evidence="3" id="KW-1185">Reference proteome</keyword>
<evidence type="ECO:0008006" key="4">
    <source>
        <dbReference type="Google" id="ProtNLM"/>
    </source>
</evidence>
<evidence type="ECO:0000313" key="2">
    <source>
        <dbReference type="EMBL" id="QSQ19011.1"/>
    </source>
</evidence>
<accession>A0ABX7NKP5</accession>
<feature type="compositionally biased region" description="Polar residues" evidence="1">
    <location>
        <begin position="23"/>
        <end position="42"/>
    </location>
</feature>
<organism evidence="2 3">
    <name type="scientific">Pyxidicoccus parkwayensis</name>
    <dbReference type="NCBI Taxonomy" id="2813578"/>
    <lineage>
        <taxon>Bacteria</taxon>
        <taxon>Pseudomonadati</taxon>
        <taxon>Myxococcota</taxon>
        <taxon>Myxococcia</taxon>
        <taxon>Myxococcales</taxon>
        <taxon>Cystobacterineae</taxon>
        <taxon>Myxococcaceae</taxon>
        <taxon>Pyxidicoccus</taxon>
    </lineage>
</organism>